<dbReference type="SUPFAM" id="SSF53850">
    <property type="entry name" value="Periplasmic binding protein-like II"/>
    <property type="match status" value="1"/>
</dbReference>
<evidence type="ECO:0000256" key="3">
    <source>
        <dbReference type="ARBA" id="ARBA00023125"/>
    </source>
</evidence>
<dbReference type="InterPro" id="IPR036388">
    <property type="entry name" value="WH-like_DNA-bd_sf"/>
</dbReference>
<keyword evidence="4" id="KW-0804">Transcription</keyword>
<dbReference type="PROSITE" id="PS50931">
    <property type="entry name" value="HTH_LYSR"/>
    <property type="match status" value="1"/>
</dbReference>
<dbReference type="RefSeq" id="WP_341427612.1">
    <property type="nucleotide sequence ID" value="NZ_JBBUTG010000014.1"/>
</dbReference>
<dbReference type="InterPro" id="IPR000847">
    <property type="entry name" value="LysR_HTH_N"/>
</dbReference>
<dbReference type="Gene3D" id="3.40.190.10">
    <property type="entry name" value="Periplasmic binding protein-like II"/>
    <property type="match status" value="2"/>
</dbReference>
<dbReference type="Proteomes" id="UP001371218">
    <property type="component" value="Unassembled WGS sequence"/>
</dbReference>
<protein>
    <submittedName>
        <fullName evidence="6">LysR family transcriptional regulator</fullName>
    </submittedName>
</protein>
<feature type="domain" description="HTH lysR-type" evidence="5">
    <location>
        <begin position="1"/>
        <end position="56"/>
    </location>
</feature>
<reference evidence="6 7" key="1">
    <citation type="submission" date="2024-04" db="EMBL/GenBank/DDBJ databases">
        <title>Novel species of the genus Ideonella isolated from streams.</title>
        <authorList>
            <person name="Lu H."/>
        </authorList>
    </citation>
    <scope>NUCLEOTIDE SEQUENCE [LARGE SCALE GENOMIC DNA]</scope>
    <source>
        <strain evidence="6 7">DXS29W</strain>
    </source>
</reference>
<name>A0ABU9BWD8_9BURK</name>
<evidence type="ECO:0000256" key="2">
    <source>
        <dbReference type="ARBA" id="ARBA00023015"/>
    </source>
</evidence>
<proteinExistence type="inferred from homology"/>
<dbReference type="Pfam" id="PF03466">
    <property type="entry name" value="LysR_substrate"/>
    <property type="match status" value="1"/>
</dbReference>
<dbReference type="Pfam" id="PF00126">
    <property type="entry name" value="HTH_1"/>
    <property type="match status" value="1"/>
</dbReference>
<evidence type="ECO:0000256" key="4">
    <source>
        <dbReference type="ARBA" id="ARBA00023163"/>
    </source>
</evidence>
<evidence type="ECO:0000256" key="1">
    <source>
        <dbReference type="ARBA" id="ARBA00009437"/>
    </source>
</evidence>
<dbReference type="InterPro" id="IPR036390">
    <property type="entry name" value="WH_DNA-bd_sf"/>
</dbReference>
<evidence type="ECO:0000259" key="5">
    <source>
        <dbReference type="PROSITE" id="PS50931"/>
    </source>
</evidence>
<accession>A0ABU9BWD8</accession>
<keyword evidence="2" id="KW-0805">Transcription regulation</keyword>
<dbReference type="SUPFAM" id="SSF46785">
    <property type="entry name" value="Winged helix' DNA-binding domain"/>
    <property type="match status" value="1"/>
</dbReference>
<comment type="similarity">
    <text evidence="1">Belongs to the LysR transcriptional regulatory family.</text>
</comment>
<dbReference type="PANTHER" id="PTHR30419:SF8">
    <property type="entry name" value="NITROGEN ASSIMILATION TRANSCRIPTIONAL ACTIVATOR-RELATED"/>
    <property type="match status" value="1"/>
</dbReference>
<evidence type="ECO:0000313" key="6">
    <source>
        <dbReference type="EMBL" id="MEK8033195.1"/>
    </source>
</evidence>
<keyword evidence="3" id="KW-0238">DNA-binding</keyword>
<dbReference type="InterPro" id="IPR005119">
    <property type="entry name" value="LysR_subst-bd"/>
</dbReference>
<keyword evidence="7" id="KW-1185">Reference proteome</keyword>
<dbReference type="Gene3D" id="1.10.10.10">
    <property type="entry name" value="Winged helix-like DNA-binding domain superfamily/Winged helix DNA-binding domain"/>
    <property type="match status" value="1"/>
</dbReference>
<organism evidence="6 7">
    <name type="scientific">Ideonella lacteola</name>
    <dbReference type="NCBI Taxonomy" id="2984193"/>
    <lineage>
        <taxon>Bacteria</taxon>
        <taxon>Pseudomonadati</taxon>
        <taxon>Pseudomonadota</taxon>
        <taxon>Betaproteobacteria</taxon>
        <taxon>Burkholderiales</taxon>
        <taxon>Sphaerotilaceae</taxon>
        <taxon>Ideonella</taxon>
    </lineage>
</organism>
<dbReference type="EMBL" id="JBBUTG010000014">
    <property type="protein sequence ID" value="MEK8033195.1"/>
    <property type="molecule type" value="Genomic_DNA"/>
</dbReference>
<dbReference type="InterPro" id="IPR050950">
    <property type="entry name" value="HTH-type_LysR_regulators"/>
</dbReference>
<sequence length="293" mass="31512">MRHWLGFARVAELGSVRKAADAIGIAQPALTGLLADLESLIGAPLFERHARGMRLTALGRELLPTARRVLGAIDDAAQQAASLQANAQHVMRVGAIAGAVGGLLAPVLPALARKHPELLVQLIEAEPAQLDQLVARQEIDVALCRTPAQIPQGWNFVPLLPDRFIIVAGRGHALAKRRRLEIEDLRAQVWLAMPGGSPASARLDSLFADGEPPPMCQVSSRIPTILWAMLRAQPLLALVPASVVRPLIMAGELVQLRFEHNLDMDPIGALCRHGEDRAGILRLLAALKPALSR</sequence>
<dbReference type="PANTHER" id="PTHR30419">
    <property type="entry name" value="HTH-TYPE TRANSCRIPTIONAL REGULATOR YBHD"/>
    <property type="match status" value="1"/>
</dbReference>
<dbReference type="PRINTS" id="PR00039">
    <property type="entry name" value="HTHLYSR"/>
</dbReference>
<comment type="caution">
    <text evidence="6">The sequence shown here is derived from an EMBL/GenBank/DDBJ whole genome shotgun (WGS) entry which is preliminary data.</text>
</comment>
<gene>
    <name evidence="6" type="ORF">AACH06_20440</name>
</gene>
<evidence type="ECO:0000313" key="7">
    <source>
        <dbReference type="Proteomes" id="UP001371218"/>
    </source>
</evidence>